<dbReference type="FunFam" id="1.20.1280.290:FF:000004">
    <property type="entry name" value="Sugar transporter SWEET"/>
    <property type="match status" value="1"/>
</dbReference>
<keyword evidence="7" id="KW-0762">Sugar transport</keyword>
<dbReference type="GO" id="GO:0051119">
    <property type="term" value="F:sugar transmembrane transporter activity"/>
    <property type="evidence" value="ECO:0007669"/>
    <property type="project" value="InterPro"/>
</dbReference>
<proteinExistence type="inferred from homology"/>
<feature type="transmembrane region" description="Helical" evidence="14">
    <location>
        <begin position="72"/>
        <end position="95"/>
    </location>
</feature>
<evidence type="ECO:0000256" key="11">
    <source>
        <dbReference type="ARBA" id="ARBA00023034"/>
    </source>
</evidence>
<evidence type="ECO:0000256" key="13">
    <source>
        <dbReference type="SAM" id="MobiDB-lite"/>
    </source>
</evidence>
<feature type="transmembrane region" description="Helical" evidence="14">
    <location>
        <begin position="135"/>
        <end position="157"/>
    </location>
</feature>
<reference evidence="15" key="1">
    <citation type="submission" date="2022-05" db="EMBL/GenBank/DDBJ databases">
        <title>The Musa troglodytarum L. genome provides insights into the mechanism of non-climacteric behaviour and enrichment of carotenoids.</title>
        <authorList>
            <person name="Wang J."/>
        </authorList>
    </citation>
    <scope>NUCLEOTIDE SEQUENCE</scope>
    <source>
        <tissue evidence="15">Leaf</tissue>
    </source>
</reference>
<keyword evidence="12 14" id="KW-0472">Membrane</keyword>
<evidence type="ECO:0000256" key="14">
    <source>
        <dbReference type="SAM" id="Phobius"/>
    </source>
</evidence>
<name>A0A9E7FCS4_9LILI</name>
<keyword evidence="11" id="KW-0333">Golgi apparatus</keyword>
<feature type="transmembrane region" description="Helical" evidence="14">
    <location>
        <begin position="12"/>
        <end position="36"/>
    </location>
</feature>
<feature type="transmembrane region" description="Helical" evidence="14">
    <location>
        <begin position="246"/>
        <end position="267"/>
    </location>
</feature>
<sequence>MAGLSLDHPWAFTFGILGNIISFMVYLAPLPTFYRVCRRKSTEGFHSVPYVVALFSATLWIFYAFVKTNAGLLITINAVGCVIETAYVLVYFTYAPKAAKVHHTRSLNHFMQATDRDSSDLKKSVFGLQMFTAKLVLLVNVGMFGLILLLTLLFAKGAKRVEVLGWICMSFSVSVFVAPLSIIVSRNPSANAVFRGLTILTRSVVAQRLVIRTKSVEFMPFTLSFFLTWSAVVWFGYGLLTKDLYVALPNVLGFIFGVLQMVLYVAYRNQEKTMVEQKLPEHIASKLGTAEKVLEIYAIGVEEKVPNRVQEEQDEDKQGMAAAPMEKTMKPAEV</sequence>
<evidence type="ECO:0000256" key="7">
    <source>
        <dbReference type="ARBA" id="ARBA00022597"/>
    </source>
</evidence>
<feature type="transmembrane region" description="Helical" evidence="14">
    <location>
        <begin position="218"/>
        <end position="240"/>
    </location>
</feature>
<evidence type="ECO:0000256" key="9">
    <source>
        <dbReference type="ARBA" id="ARBA00022737"/>
    </source>
</evidence>
<accession>A0A9E7FCS4</accession>
<keyword evidence="9" id="KW-0677">Repeat</keyword>
<dbReference type="Pfam" id="PF03083">
    <property type="entry name" value="MtN3_slv"/>
    <property type="match status" value="2"/>
</dbReference>
<evidence type="ECO:0000256" key="4">
    <source>
        <dbReference type="ARBA" id="ARBA00021741"/>
    </source>
</evidence>
<organism evidence="15 16">
    <name type="scientific">Musa troglodytarum</name>
    <name type="common">fe'i banana</name>
    <dbReference type="NCBI Taxonomy" id="320322"/>
    <lineage>
        <taxon>Eukaryota</taxon>
        <taxon>Viridiplantae</taxon>
        <taxon>Streptophyta</taxon>
        <taxon>Embryophyta</taxon>
        <taxon>Tracheophyta</taxon>
        <taxon>Spermatophyta</taxon>
        <taxon>Magnoliopsida</taxon>
        <taxon>Liliopsida</taxon>
        <taxon>Zingiberales</taxon>
        <taxon>Musaceae</taxon>
        <taxon>Musa</taxon>
    </lineage>
</organism>
<evidence type="ECO:0000256" key="1">
    <source>
        <dbReference type="ARBA" id="ARBA00004651"/>
    </source>
</evidence>
<evidence type="ECO:0000256" key="6">
    <source>
        <dbReference type="ARBA" id="ARBA00022475"/>
    </source>
</evidence>
<keyword evidence="10 14" id="KW-1133">Transmembrane helix</keyword>
<evidence type="ECO:0000313" key="16">
    <source>
        <dbReference type="Proteomes" id="UP001055439"/>
    </source>
</evidence>
<evidence type="ECO:0000256" key="2">
    <source>
        <dbReference type="ARBA" id="ARBA00004653"/>
    </source>
</evidence>
<dbReference type="InterPro" id="IPR004316">
    <property type="entry name" value="SWEET_rpt"/>
</dbReference>
<dbReference type="FunFam" id="1.20.1280.290:FF:000001">
    <property type="entry name" value="Bidirectional sugar transporter SWEET"/>
    <property type="match status" value="1"/>
</dbReference>
<dbReference type="Gene3D" id="1.20.1280.290">
    <property type="match status" value="2"/>
</dbReference>
<dbReference type="InterPro" id="IPR047664">
    <property type="entry name" value="SWEET"/>
</dbReference>
<dbReference type="Proteomes" id="UP001055439">
    <property type="component" value="Chromosome 3"/>
</dbReference>
<evidence type="ECO:0000256" key="5">
    <source>
        <dbReference type="ARBA" id="ARBA00022448"/>
    </source>
</evidence>
<dbReference type="PANTHER" id="PTHR10791:SF22">
    <property type="entry name" value="BIDIRECTIONAL SUGAR TRANSPORTER SWEET11"/>
    <property type="match status" value="1"/>
</dbReference>
<evidence type="ECO:0000256" key="3">
    <source>
        <dbReference type="ARBA" id="ARBA00007809"/>
    </source>
</evidence>
<dbReference type="OrthoDB" id="409725at2759"/>
<evidence type="ECO:0000256" key="10">
    <source>
        <dbReference type="ARBA" id="ARBA00022989"/>
    </source>
</evidence>
<dbReference type="GO" id="GO:0000139">
    <property type="term" value="C:Golgi membrane"/>
    <property type="evidence" value="ECO:0007669"/>
    <property type="project" value="UniProtKB-SubCell"/>
</dbReference>
<keyword evidence="16" id="KW-1185">Reference proteome</keyword>
<keyword evidence="6" id="KW-1003">Cell membrane</keyword>
<feature type="transmembrane region" description="Helical" evidence="14">
    <location>
        <begin position="48"/>
        <end position="66"/>
    </location>
</feature>
<keyword evidence="5" id="KW-0813">Transport</keyword>
<feature type="transmembrane region" description="Helical" evidence="14">
    <location>
        <begin position="163"/>
        <end position="185"/>
    </location>
</feature>
<comment type="subcellular location">
    <subcellularLocation>
        <location evidence="1">Cell membrane</location>
        <topology evidence="1">Multi-pass membrane protein</topology>
    </subcellularLocation>
    <subcellularLocation>
        <location evidence="2">Golgi apparatus membrane</location>
        <topology evidence="2">Multi-pass membrane protein</topology>
    </subcellularLocation>
</comment>
<evidence type="ECO:0000313" key="15">
    <source>
        <dbReference type="EMBL" id="URD91971.1"/>
    </source>
</evidence>
<protein>
    <recommendedName>
        <fullName evidence="4">Sugar transporter SWEET1</fullName>
    </recommendedName>
</protein>
<feature type="region of interest" description="Disordered" evidence="13">
    <location>
        <begin position="308"/>
        <end position="334"/>
    </location>
</feature>
<comment type="similarity">
    <text evidence="3">Belongs to the SWEET sugar transporter family.</text>
</comment>
<dbReference type="EMBL" id="CP097505">
    <property type="protein sequence ID" value="URD91971.1"/>
    <property type="molecule type" value="Genomic_DNA"/>
</dbReference>
<evidence type="ECO:0000256" key="8">
    <source>
        <dbReference type="ARBA" id="ARBA00022692"/>
    </source>
</evidence>
<dbReference type="PANTHER" id="PTHR10791">
    <property type="entry name" value="RAG1-ACTIVATING PROTEIN 1"/>
    <property type="match status" value="1"/>
</dbReference>
<dbReference type="AlphaFoldDB" id="A0A9E7FCS4"/>
<dbReference type="GO" id="GO:0005886">
    <property type="term" value="C:plasma membrane"/>
    <property type="evidence" value="ECO:0007669"/>
    <property type="project" value="UniProtKB-SubCell"/>
</dbReference>
<gene>
    <name evidence="15" type="ORF">MUK42_33458</name>
</gene>
<evidence type="ECO:0000256" key="12">
    <source>
        <dbReference type="ARBA" id="ARBA00023136"/>
    </source>
</evidence>
<keyword evidence="8 14" id="KW-0812">Transmembrane</keyword>